<name>A0A5N7DL12_9EURO</name>
<feature type="region of interest" description="Disordered" evidence="1">
    <location>
        <begin position="1"/>
        <end position="156"/>
    </location>
</feature>
<evidence type="ECO:0000313" key="2">
    <source>
        <dbReference type="EMBL" id="KAE8407130.1"/>
    </source>
</evidence>
<dbReference type="GeneID" id="43675280"/>
<evidence type="ECO:0000256" key="1">
    <source>
        <dbReference type="SAM" id="MobiDB-lite"/>
    </source>
</evidence>
<dbReference type="AlphaFoldDB" id="A0A5N7DL12"/>
<dbReference type="EMBL" id="ML736750">
    <property type="protein sequence ID" value="KAE8407130.1"/>
    <property type="molecule type" value="Genomic_DNA"/>
</dbReference>
<evidence type="ECO:0000313" key="3">
    <source>
        <dbReference type="Proteomes" id="UP000325579"/>
    </source>
</evidence>
<feature type="compositionally biased region" description="Polar residues" evidence="1">
    <location>
        <begin position="73"/>
        <end position="83"/>
    </location>
</feature>
<protein>
    <submittedName>
        <fullName evidence="2">Uncharacterized protein</fullName>
    </submittedName>
</protein>
<feature type="compositionally biased region" description="Low complexity" evidence="1">
    <location>
        <begin position="14"/>
        <end position="27"/>
    </location>
</feature>
<sequence length="156" mass="17263">MAPIPEMPTRGQTSNSRSSRPALSSASRGHRDEMPRSRSNRSPAHLQGRTSRARNTEQQGSQHSLPQRRVASELSSRQPTSRAPTARVQGHAPRRTQAPTPRAQDQTPRRTQAPTPRAQGQTPRRTQAPTPRAQGQTPRRTQAPTPRAQGHTSRRT</sequence>
<feature type="compositionally biased region" description="Polar residues" evidence="1">
    <location>
        <begin position="56"/>
        <end position="65"/>
    </location>
</feature>
<accession>A0A5N7DL12</accession>
<dbReference type="RefSeq" id="XP_031944449.1">
    <property type="nucleotide sequence ID" value="XM_032090589.1"/>
</dbReference>
<proteinExistence type="predicted"/>
<reference evidence="2 3" key="1">
    <citation type="submission" date="2019-04" db="EMBL/GenBank/DDBJ databases">
        <authorList>
            <consortium name="DOE Joint Genome Institute"/>
            <person name="Mondo S."/>
            <person name="Kjaerbolling I."/>
            <person name="Vesth T."/>
            <person name="Frisvad J.C."/>
            <person name="Nybo J.L."/>
            <person name="Theobald S."/>
            <person name="Kildgaard S."/>
            <person name="Isbrandt T."/>
            <person name="Kuo A."/>
            <person name="Sato A."/>
            <person name="Lyhne E.K."/>
            <person name="Kogle M.E."/>
            <person name="Wiebenga A."/>
            <person name="Kun R.S."/>
            <person name="Lubbers R.J."/>
            <person name="Makela M.R."/>
            <person name="Barry K."/>
            <person name="Chovatia M."/>
            <person name="Clum A."/>
            <person name="Daum C."/>
            <person name="Haridas S."/>
            <person name="He G."/>
            <person name="LaButti K."/>
            <person name="Lipzen A."/>
            <person name="Riley R."/>
            <person name="Salamov A."/>
            <person name="Simmons B.A."/>
            <person name="Magnuson J.K."/>
            <person name="Henrissat B."/>
            <person name="Mortensen U.H."/>
            <person name="Larsen T.O."/>
            <person name="Devries R.P."/>
            <person name="Grigoriev I.V."/>
            <person name="Machida M."/>
            <person name="Baker S.E."/>
            <person name="Andersen M.R."/>
            <person name="Cantor M.N."/>
            <person name="Hua S.X."/>
        </authorList>
    </citation>
    <scope>NUCLEOTIDE SEQUENCE [LARGE SCALE GENOMIC DNA]</scope>
    <source>
        <strain evidence="2 3">CBS 119388</strain>
    </source>
</reference>
<gene>
    <name evidence="2" type="ORF">BDV37DRAFT_40771</name>
</gene>
<feature type="compositionally biased region" description="Polar residues" evidence="1">
    <location>
        <begin position="97"/>
        <end position="144"/>
    </location>
</feature>
<organism evidence="2 3">
    <name type="scientific">Aspergillus pseudonomiae</name>
    <dbReference type="NCBI Taxonomy" id="1506151"/>
    <lineage>
        <taxon>Eukaryota</taxon>
        <taxon>Fungi</taxon>
        <taxon>Dikarya</taxon>
        <taxon>Ascomycota</taxon>
        <taxon>Pezizomycotina</taxon>
        <taxon>Eurotiomycetes</taxon>
        <taxon>Eurotiomycetidae</taxon>
        <taxon>Eurotiales</taxon>
        <taxon>Aspergillaceae</taxon>
        <taxon>Aspergillus</taxon>
        <taxon>Aspergillus subgen. Circumdati</taxon>
    </lineage>
</organism>
<keyword evidence="3" id="KW-1185">Reference proteome</keyword>
<dbReference type="Proteomes" id="UP000325579">
    <property type="component" value="Unassembled WGS sequence"/>
</dbReference>